<feature type="signal peptide" evidence="1">
    <location>
        <begin position="1"/>
        <end position="15"/>
    </location>
</feature>
<evidence type="ECO:0000313" key="3">
    <source>
        <dbReference type="Proteomes" id="UP001519460"/>
    </source>
</evidence>
<keyword evidence="3" id="KW-1185">Reference proteome</keyword>
<sequence>SGLISILTLLDLSAAFDTIDHSLLLKRLCRTFDTGHGGWAKERHRPGKVPGVGVALLSSGRLARQGAGNLRSHGR</sequence>
<proteinExistence type="predicted"/>
<name>A0ABD0JTQ8_9CAEN</name>
<protein>
    <recommendedName>
        <fullName evidence="4">Reverse transcriptase domain-containing protein</fullName>
    </recommendedName>
</protein>
<feature type="non-terminal residue" evidence="2">
    <location>
        <position position="1"/>
    </location>
</feature>
<evidence type="ECO:0008006" key="4">
    <source>
        <dbReference type="Google" id="ProtNLM"/>
    </source>
</evidence>
<gene>
    <name evidence="2" type="ORF">BaRGS_00030879</name>
</gene>
<feature type="non-terminal residue" evidence="2">
    <location>
        <position position="75"/>
    </location>
</feature>
<dbReference type="Proteomes" id="UP001519460">
    <property type="component" value="Unassembled WGS sequence"/>
</dbReference>
<organism evidence="2 3">
    <name type="scientific">Batillaria attramentaria</name>
    <dbReference type="NCBI Taxonomy" id="370345"/>
    <lineage>
        <taxon>Eukaryota</taxon>
        <taxon>Metazoa</taxon>
        <taxon>Spiralia</taxon>
        <taxon>Lophotrochozoa</taxon>
        <taxon>Mollusca</taxon>
        <taxon>Gastropoda</taxon>
        <taxon>Caenogastropoda</taxon>
        <taxon>Sorbeoconcha</taxon>
        <taxon>Cerithioidea</taxon>
        <taxon>Batillariidae</taxon>
        <taxon>Batillaria</taxon>
    </lineage>
</organism>
<reference evidence="2 3" key="1">
    <citation type="journal article" date="2023" name="Sci. Data">
        <title>Genome assembly of the Korean intertidal mud-creeper Batillaria attramentaria.</title>
        <authorList>
            <person name="Patra A.K."/>
            <person name="Ho P.T."/>
            <person name="Jun S."/>
            <person name="Lee S.J."/>
            <person name="Kim Y."/>
            <person name="Won Y.J."/>
        </authorList>
    </citation>
    <scope>NUCLEOTIDE SEQUENCE [LARGE SCALE GENOMIC DNA]</scope>
    <source>
        <strain evidence="2">Wonlab-2016</strain>
    </source>
</reference>
<accession>A0ABD0JTQ8</accession>
<feature type="chain" id="PRO_5044819284" description="Reverse transcriptase domain-containing protein" evidence="1">
    <location>
        <begin position="16"/>
        <end position="75"/>
    </location>
</feature>
<dbReference type="EMBL" id="JACVVK020000339">
    <property type="protein sequence ID" value="KAK7477883.1"/>
    <property type="molecule type" value="Genomic_DNA"/>
</dbReference>
<keyword evidence="1" id="KW-0732">Signal</keyword>
<dbReference type="AlphaFoldDB" id="A0ABD0JTQ8"/>
<evidence type="ECO:0000313" key="2">
    <source>
        <dbReference type="EMBL" id="KAK7477883.1"/>
    </source>
</evidence>
<evidence type="ECO:0000256" key="1">
    <source>
        <dbReference type="SAM" id="SignalP"/>
    </source>
</evidence>
<comment type="caution">
    <text evidence="2">The sequence shown here is derived from an EMBL/GenBank/DDBJ whole genome shotgun (WGS) entry which is preliminary data.</text>
</comment>